<reference evidence="2" key="1">
    <citation type="journal article" date="2014" name="Science">
        <title>Ancient hybridizations among the ancestral genomes of bread wheat.</title>
        <authorList>
            <consortium name="International Wheat Genome Sequencing Consortium,"/>
            <person name="Marcussen T."/>
            <person name="Sandve S.R."/>
            <person name="Heier L."/>
            <person name="Spannagl M."/>
            <person name="Pfeifer M."/>
            <person name="Jakobsen K.S."/>
            <person name="Wulff B.B."/>
            <person name="Steuernagel B."/>
            <person name="Mayer K.F."/>
            <person name="Olsen O.A."/>
        </authorList>
    </citation>
    <scope>NUCLEOTIDE SEQUENCE [LARGE SCALE GENOMIC DNA]</scope>
    <source>
        <strain evidence="2">cv. AL8/78</strain>
    </source>
</reference>
<reference evidence="1" key="3">
    <citation type="journal article" date="2017" name="Nature">
        <title>Genome sequence of the progenitor of the wheat D genome Aegilops tauschii.</title>
        <authorList>
            <person name="Luo M.C."/>
            <person name="Gu Y.Q."/>
            <person name="Puiu D."/>
            <person name="Wang H."/>
            <person name="Twardziok S.O."/>
            <person name="Deal K.R."/>
            <person name="Huo N."/>
            <person name="Zhu T."/>
            <person name="Wang L."/>
            <person name="Wang Y."/>
            <person name="McGuire P.E."/>
            <person name="Liu S."/>
            <person name="Long H."/>
            <person name="Ramasamy R.K."/>
            <person name="Rodriguez J.C."/>
            <person name="Van S.L."/>
            <person name="Yuan L."/>
            <person name="Wang Z."/>
            <person name="Xia Z."/>
            <person name="Xiao L."/>
            <person name="Anderson O.D."/>
            <person name="Ouyang S."/>
            <person name="Liang Y."/>
            <person name="Zimin A.V."/>
            <person name="Pertea G."/>
            <person name="Qi P."/>
            <person name="Bennetzen J.L."/>
            <person name="Dai X."/>
            <person name="Dawson M.W."/>
            <person name="Muller H.G."/>
            <person name="Kugler K."/>
            <person name="Rivarola-Duarte L."/>
            <person name="Spannagl M."/>
            <person name="Mayer K.F.X."/>
            <person name="Lu F.H."/>
            <person name="Bevan M.W."/>
            <person name="Leroy P."/>
            <person name="Li P."/>
            <person name="You F.M."/>
            <person name="Sun Q."/>
            <person name="Liu Z."/>
            <person name="Lyons E."/>
            <person name="Wicker T."/>
            <person name="Salzberg S.L."/>
            <person name="Devos K.M."/>
            <person name="Dvorak J."/>
        </authorList>
    </citation>
    <scope>NUCLEOTIDE SEQUENCE [LARGE SCALE GENOMIC DNA]</scope>
    <source>
        <strain evidence="1">cv. AL8/78</strain>
    </source>
</reference>
<evidence type="ECO:0000313" key="2">
    <source>
        <dbReference type="Proteomes" id="UP000015105"/>
    </source>
</evidence>
<dbReference type="EnsemblPlants" id="AET1Gv20624700.1">
    <property type="protein sequence ID" value="AET1Gv20624700.1"/>
    <property type="gene ID" value="AET1Gv20624700"/>
</dbReference>
<dbReference type="Proteomes" id="UP000015105">
    <property type="component" value="Chromosome 1D"/>
</dbReference>
<reference evidence="1" key="4">
    <citation type="submission" date="2019-03" db="UniProtKB">
        <authorList>
            <consortium name="EnsemblPlants"/>
        </authorList>
    </citation>
    <scope>IDENTIFICATION</scope>
</reference>
<accession>A0A452Z3U5</accession>
<dbReference type="Gramene" id="AET1Gv20624700.1">
    <property type="protein sequence ID" value="AET1Gv20624700.1"/>
    <property type="gene ID" value="AET1Gv20624700"/>
</dbReference>
<name>A0A452Z3U5_AEGTS</name>
<evidence type="ECO:0000313" key="1">
    <source>
        <dbReference type="EnsemblPlants" id="AET1Gv20624700.1"/>
    </source>
</evidence>
<sequence length="122" mass="12936">MPALASFGSASMPTMAASMASWFSTLDAMAAKSKTSSLATPTANTSMRLRSTLSLLRVSVPVLSLQSTSMPAISSMAVMRLVMAPCFDSRWEPIAMVTDSTVGIAIGMPPMRSTRRLSMPSR</sequence>
<protein>
    <submittedName>
        <fullName evidence="1">Uncharacterized protein</fullName>
    </submittedName>
</protein>
<organism evidence="1 2">
    <name type="scientific">Aegilops tauschii subsp. strangulata</name>
    <name type="common">Goatgrass</name>
    <dbReference type="NCBI Taxonomy" id="200361"/>
    <lineage>
        <taxon>Eukaryota</taxon>
        <taxon>Viridiplantae</taxon>
        <taxon>Streptophyta</taxon>
        <taxon>Embryophyta</taxon>
        <taxon>Tracheophyta</taxon>
        <taxon>Spermatophyta</taxon>
        <taxon>Magnoliopsida</taxon>
        <taxon>Liliopsida</taxon>
        <taxon>Poales</taxon>
        <taxon>Poaceae</taxon>
        <taxon>BOP clade</taxon>
        <taxon>Pooideae</taxon>
        <taxon>Triticodae</taxon>
        <taxon>Triticeae</taxon>
        <taxon>Triticinae</taxon>
        <taxon>Aegilops</taxon>
    </lineage>
</organism>
<keyword evidence="2" id="KW-1185">Reference proteome</keyword>
<reference evidence="2" key="2">
    <citation type="journal article" date="2017" name="Nat. Plants">
        <title>The Aegilops tauschii genome reveals multiple impacts of transposons.</title>
        <authorList>
            <person name="Zhao G."/>
            <person name="Zou C."/>
            <person name="Li K."/>
            <person name="Wang K."/>
            <person name="Li T."/>
            <person name="Gao L."/>
            <person name="Zhang X."/>
            <person name="Wang H."/>
            <person name="Yang Z."/>
            <person name="Liu X."/>
            <person name="Jiang W."/>
            <person name="Mao L."/>
            <person name="Kong X."/>
            <person name="Jiao Y."/>
            <person name="Jia J."/>
        </authorList>
    </citation>
    <scope>NUCLEOTIDE SEQUENCE [LARGE SCALE GENOMIC DNA]</scope>
    <source>
        <strain evidence="2">cv. AL8/78</strain>
    </source>
</reference>
<reference evidence="1" key="5">
    <citation type="journal article" date="2021" name="G3 (Bethesda)">
        <title>Aegilops tauschii genome assembly Aet v5.0 features greater sequence contiguity and improved annotation.</title>
        <authorList>
            <person name="Wang L."/>
            <person name="Zhu T."/>
            <person name="Rodriguez J.C."/>
            <person name="Deal K.R."/>
            <person name="Dubcovsky J."/>
            <person name="McGuire P.E."/>
            <person name="Lux T."/>
            <person name="Spannagl M."/>
            <person name="Mayer K.F.X."/>
            <person name="Baldrich P."/>
            <person name="Meyers B.C."/>
            <person name="Huo N."/>
            <person name="Gu Y.Q."/>
            <person name="Zhou H."/>
            <person name="Devos K.M."/>
            <person name="Bennetzen J.L."/>
            <person name="Unver T."/>
            <person name="Budak H."/>
            <person name="Gulick P.J."/>
            <person name="Galiba G."/>
            <person name="Kalapos B."/>
            <person name="Nelson D.R."/>
            <person name="Li P."/>
            <person name="You F.M."/>
            <person name="Luo M.C."/>
            <person name="Dvorak J."/>
        </authorList>
    </citation>
    <scope>NUCLEOTIDE SEQUENCE [LARGE SCALE GENOMIC DNA]</scope>
    <source>
        <strain evidence="1">cv. AL8/78</strain>
    </source>
</reference>
<proteinExistence type="predicted"/>
<dbReference type="AlphaFoldDB" id="A0A452Z3U5"/>